<evidence type="ECO:0000313" key="3">
    <source>
        <dbReference type="Proteomes" id="UP000242930"/>
    </source>
</evidence>
<proteinExistence type="predicted"/>
<dbReference type="Gene3D" id="3.30.200.20">
    <property type="entry name" value="Phosphorylase Kinase, domain 1"/>
    <property type="match status" value="1"/>
</dbReference>
<dbReference type="Gene3D" id="3.90.1200.10">
    <property type="match status" value="1"/>
</dbReference>
<dbReference type="PANTHER" id="PTHR21310:SF57">
    <property type="entry name" value="BLR2944 PROTEIN"/>
    <property type="match status" value="1"/>
</dbReference>
<feature type="domain" description="Aminoglycoside phosphotransferase" evidence="1">
    <location>
        <begin position="44"/>
        <end position="284"/>
    </location>
</feature>
<dbReference type="PANTHER" id="PTHR21310">
    <property type="entry name" value="AMINOGLYCOSIDE PHOSPHOTRANSFERASE-RELATED-RELATED"/>
    <property type="match status" value="1"/>
</dbReference>
<dbReference type="CDD" id="cd05154">
    <property type="entry name" value="ACAD10_11_N-like"/>
    <property type="match status" value="1"/>
</dbReference>
<dbReference type="STRING" id="915471.SAMN05216201_11883"/>
<gene>
    <name evidence="2" type="ORF">SAMN05216201_11883</name>
</gene>
<sequence>MSASSNNPRRDSARIDIADAHEALSAYLTERMEGECVVIERSERLSGGAIQENWLLEARVGDRRQRWVLRTDAASAVAASMSREQEFAVLSAVHRAGVKVPRPLWLCLDTQVIGRCFFVMEALAGTASGHRLTTDRALEERRGALCVQLGENLARLHRIRPPQPGLEFLAEPASDPAQASVDQYRRFLDTLQEAYPALEWGLRWCELNKPAPLAPRLLHRDYRTGNYLVADGTLTGVLDWEFAGWGDPREDLGWFSARCWRFARPDLEAGGIGQLEDFLAGYRSVSGQELTAGDLLFWQVLAHLRWAVIALQQAQRHLSGQQRSLELALTGRLVPELEYEILALTSGGEA</sequence>
<dbReference type="EMBL" id="FNZE01000018">
    <property type="protein sequence ID" value="SEJ79960.1"/>
    <property type="molecule type" value="Genomic_DNA"/>
</dbReference>
<name>A0A1H7C019_9PSED</name>
<dbReference type="InterPro" id="IPR041726">
    <property type="entry name" value="ACAD10_11_N"/>
</dbReference>
<protein>
    <submittedName>
        <fullName evidence="2">Predicted kinase, aminoglycoside phosphotransferase (APT) family</fullName>
    </submittedName>
</protein>
<dbReference type="SUPFAM" id="SSF56112">
    <property type="entry name" value="Protein kinase-like (PK-like)"/>
    <property type="match status" value="1"/>
</dbReference>
<reference evidence="3" key="1">
    <citation type="submission" date="2016-10" db="EMBL/GenBank/DDBJ databases">
        <authorList>
            <person name="Varghese N."/>
            <person name="Submissions S."/>
        </authorList>
    </citation>
    <scope>NUCLEOTIDE SEQUENCE [LARGE SCALE GENOMIC DNA]</scope>
    <source>
        <strain evidence="3">LMG 25967</strain>
    </source>
</reference>
<dbReference type="GO" id="GO:0016301">
    <property type="term" value="F:kinase activity"/>
    <property type="evidence" value="ECO:0007669"/>
    <property type="project" value="UniProtKB-KW"/>
</dbReference>
<keyword evidence="2" id="KW-0808">Transferase</keyword>
<dbReference type="AlphaFoldDB" id="A0A1H7C019"/>
<dbReference type="InterPro" id="IPR011009">
    <property type="entry name" value="Kinase-like_dom_sf"/>
</dbReference>
<dbReference type="RefSeq" id="WP_090313106.1">
    <property type="nucleotide sequence ID" value="NZ_FNZE01000018.1"/>
</dbReference>
<organism evidence="2 3">
    <name type="scientific">Pseudomonas linyingensis</name>
    <dbReference type="NCBI Taxonomy" id="915471"/>
    <lineage>
        <taxon>Bacteria</taxon>
        <taxon>Pseudomonadati</taxon>
        <taxon>Pseudomonadota</taxon>
        <taxon>Gammaproteobacteria</taxon>
        <taxon>Pseudomonadales</taxon>
        <taxon>Pseudomonadaceae</taxon>
        <taxon>Pseudomonas</taxon>
    </lineage>
</organism>
<keyword evidence="3" id="KW-1185">Reference proteome</keyword>
<dbReference type="InterPro" id="IPR002575">
    <property type="entry name" value="Aminoglycoside_PTrfase"/>
</dbReference>
<dbReference type="OrthoDB" id="179763at2"/>
<dbReference type="Proteomes" id="UP000242930">
    <property type="component" value="Unassembled WGS sequence"/>
</dbReference>
<accession>A0A1H7C019</accession>
<evidence type="ECO:0000313" key="2">
    <source>
        <dbReference type="EMBL" id="SEJ79960.1"/>
    </source>
</evidence>
<keyword evidence="2" id="KW-0418">Kinase</keyword>
<dbReference type="InterPro" id="IPR051678">
    <property type="entry name" value="AGP_Transferase"/>
</dbReference>
<evidence type="ECO:0000259" key="1">
    <source>
        <dbReference type="Pfam" id="PF01636"/>
    </source>
</evidence>
<dbReference type="Pfam" id="PF01636">
    <property type="entry name" value="APH"/>
    <property type="match status" value="1"/>
</dbReference>